<organism evidence="3 4">
    <name type="scientific">beta proteobacterium KB13</name>
    <dbReference type="NCBI Taxonomy" id="314607"/>
    <lineage>
        <taxon>Bacteria</taxon>
        <taxon>Pseudomonadati</taxon>
        <taxon>Pseudomonadota</taxon>
        <taxon>Betaproteobacteria</taxon>
        <taxon>Nitrosomonadales</taxon>
        <taxon>OM43 clade</taxon>
    </lineage>
</organism>
<dbReference type="InterPro" id="IPR044996">
    <property type="entry name" value="COQ10-like"/>
</dbReference>
<protein>
    <submittedName>
        <fullName evidence="3">Streptomyces cyclase/dehydrase</fullName>
    </submittedName>
</protein>
<dbReference type="HOGENOM" id="CLU_079653_3_1_4"/>
<keyword evidence="4" id="KW-1185">Reference proteome</keyword>
<dbReference type="GO" id="GO:0048039">
    <property type="term" value="F:ubiquinone binding"/>
    <property type="evidence" value="ECO:0007669"/>
    <property type="project" value="InterPro"/>
</dbReference>
<evidence type="ECO:0000313" key="3">
    <source>
        <dbReference type="EMBL" id="EDZ64085.1"/>
    </source>
</evidence>
<dbReference type="CDD" id="cd07813">
    <property type="entry name" value="COQ10p_like"/>
    <property type="match status" value="1"/>
</dbReference>
<dbReference type="InterPro" id="IPR023393">
    <property type="entry name" value="START-like_dom_sf"/>
</dbReference>
<dbReference type="Pfam" id="PF03364">
    <property type="entry name" value="Polyketide_cyc"/>
    <property type="match status" value="1"/>
</dbReference>
<dbReference type="Gene3D" id="3.30.530.20">
    <property type="match status" value="1"/>
</dbReference>
<dbReference type="PANTHER" id="PTHR12901:SF10">
    <property type="entry name" value="COENZYME Q-BINDING PROTEIN COQ10, MITOCHONDRIAL"/>
    <property type="match status" value="1"/>
</dbReference>
<dbReference type="Proteomes" id="UP000004188">
    <property type="component" value="Unassembled WGS sequence"/>
</dbReference>
<dbReference type="AlphaFoldDB" id="B6BTF6"/>
<feature type="domain" description="Coenzyme Q-binding protein COQ10 START" evidence="2">
    <location>
        <begin position="12"/>
        <end position="134"/>
    </location>
</feature>
<sequence length="145" mass="16952">MHKIHKSAIVLHPAQKMFQLVDSVETYPQFLPWCGSTQIIERDKNKTIASIEINYKGIRQTFTTENTKKENQEMMIKLIDGPFKSLSGEWMFKNLDKDSCQIELKLEYEFSNVILEKLISPVFNMIANTFIDEFIKEANRSNNDQ</sequence>
<accession>B6BTF6</accession>
<evidence type="ECO:0000256" key="1">
    <source>
        <dbReference type="ARBA" id="ARBA00008918"/>
    </source>
</evidence>
<dbReference type="STRING" id="314607.KB13_217"/>
<gene>
    <name evidence="3" type="ORF">KB13_217</name>
</gene>
<comment type="similarity">
    <text evidence="1">Belongs to the ribosome association toxin RatA family.</text>
</comment>
<evidence type="ECO:0000259" key="2">
    <source>
        <dbReference type="Pfam" id="PF03364"/>
    </source>
</evidence>
<dbReference type="eggNOG" id="COG2867">
    <property type="taxonomic scope" value="Bacteria"/>
</dbReference>
<dbReference type="EMBL" id="DS995299">
    <property type="protein sequence ID" value="EDZ64085.1"/>
    <property type="molecule type" value="Genomic_DNA"/>
</dbReference>
<dbReference type="SUPFAM" id="SSF55961">
    <property type="entry name" value="Bet v1-like"/>
    <property type="match status" value="1"/>
</dbReference>
<reference evidence="4" key="1">
    <citation type="journal article" date="2012" name="Stand. Genomic Sci.">
        <title>Genome sequence of strain HIMB624, a cultured representative from the OM43 clade of marine Betaproteobacteria.</title>
        <authorList>
            <person name="Huggett M.J."/>
            <person name="Hayakawa D.H."/>
            <person name="Rappe M.S."/>
        </authorList>
    </citation>
    <scope>NUCLEOTIDE SEQUENCE [LARGE SCALE GENOMIC DNA]</scope>
    <source>
        <strain evidence="4">KB13</strain>
    </source>
</reference>
<evidence type="ECO:0000313" key="4">
    <source>
        <dbReference type="Proteomes" id="UP000004188"/>
    </source>
</evidence>
<dbReference type="GO" id="GO:0045333">
    <property type="term" value="P:cellular respiration"/>
    <property type="evidence" value="ECO:0007669"/>
    <property type="project" value="InterPro"/>
</dbReference>
<proteinExistence type="inferred from homology"/>
<dbReference type="PANTHER" id="PTHR12901">
    <property type="entry name" value="SPERM PROTEIN HOMOLOG"/>
    <property type="match status" value="1"/>
</dbReference>
<dbReference type="InterPro" id="IPR005031">
    <property type="entry name" value="COQ10_START"/>
</dbReference>
<name>B6BTF6_9PROT</name>